<dbReference type="PROSITE" id="PS50930">
    <property type="entry name" value="HTH_LYTTR"/>
    <property type="match status" value="1"/>
</dbReference>
<dbReference type="Gene3D" id="2.40.50.1020">
    <property type="entry name" value="LytTr DNA-binding domain"/>
    <property type="match status" value="1"/>
</dbReference>
<evidence type="ECO:0000259" key="5">
    <source>
        <dbReference type="PROSITE" id="PS50930"/>
    </source>
</evidence>
<organism evidence="6 7">
    <name type="scientific">Paraclostridium sordellii</name>
    <name type="common">Clostridium sordellii</name>
    <dbReference type="NCBI Taxonomy" id="1505"/>
    <lineage>
        <taxon>Bacteria</taxon>
        <taxon>Bacillati</taxon>
        <taxon>Bacillota</taxon>
        <taxon>Clostridia</taxon>
        <taxon>Peptostreptococcales</taxon>
        <taxon>Peptostreptococcaceae</taxon>
        <taxon>Paraclostridium</taxon>
    </lineage>
</organism>
<dbReference type="EMBL" id="CEKZ01000003">
    <property type="protein sequence ID" value="CEQ03310.1"/>
    <property type="molecule type" value="Genomic_DNA"/>
</dbReference>
<evidence type="ECO:0000256" key="2">
    <source>
        <dbReference type="ARBA" id="ARBA00024867"/>
    </source>
</evidence>
<dbReference type="InterPro" id="IPR001789">
    <property type="entry name" value="Sig_transdc_resp-reg_receiver"/>
</dbReference>
<dbReference type="Gene3D" id="3.40.50.2300">
    <property type="match status" value="1"/>
</dbReference>
<dbReference type="SMART" id="SM00850">
    <property type="entry name" value="LytTR"/>
    <property type="match status" value="1"/>
</dbReference>
<dbReference type="Pfam" id="PF00072">
    <property type="entry name" value="Response_reg"/>
    <property type="match status" value="1"/>
</dbReference>
<dbReference type="RefSeq" id="WP_055341683.1">
    <property type="nucleotide sequence ID" value="NZ_CDNI01000003.1"/>
</dbReference>
<dbReference type="GO" id="GO:0000156">
    <property type="term" value="F:phosphorelay response regulator activity"/>
    <property type="evidence" value="ECO:0007669"/>
    <property type="project" value="InterPro"/>
</dbReference>
<evidence type="ECO:0000259" key="4">
    <source>
        <dbReference type="PROSITE" id="PS50110"/>
    </source>
</evidence>
<dbReference type="PANTHER" id="PTHR37299:SF1">
    <property type="entry name" value="STAGE 0 SPORULATION PROTEIN A HOMOLOG"/>
    <property type="match status" value="1"/>
</dbReference>
<feature type="domain" description="Response regulatory" evidence="4">
    <location>
        <begin position="3"/>
        <end position="116"/>
    </location>
</feature>
<gene>
    <name evidence="6" type="primary">mrkE_3</name>
    <name evidence="6" type="ORF">R28058_10431</name>
</gene>
<dbReference type="InterPro" id="IPR011006">
    <property type="entry name" value="CheY-like_superfamily"/>
</dbReference>
<sequence length="237" mass="27914">MINIAICDDEINIINKTKKLIQDYDKEDIDIYVYESGEELINSDKEFHIIFLDIDMKGLDGIETAKKLRKYDKKAKIIYVTNYTDYTYSAFSVHAFGYLVKPLNKKELHNQLDEALSYTEEISKNLEFITSDGVIRIDTNSIYYFEYEQRKVIMKTIDKNYVLKKKISEIGKDIQDYGFEMPHKSFVVNLYNIKTIKGYDVHMMDGSVIPLSQKKSSQFRDSLNRYLSKHINKSRRD</sequence>
<feature type="domain" description="HTH LytTR-type" evidence="5">
    <location>
        <begin position="126"/>
        <end position="225"/>
    </location>
</feature>
<evidence type="ECO:0000256" key="3">
    <source>
        <dbReference type="PROSITE-ProRule" id="PRU00169"/>
    </source>
</evidence>
<dbReference type="Pfam" id="PF04397">
    <property type="entry name" value="LytTR"/>
    <property type="match status" value="1"/>
</dbReference>
<dbReference type="InterPro" id="IPR007492">
    <property type="entry name" value="LytTR_DNA-bd_dom"/>
</dbReference>
<keyword evidence="3" id="KW-0597">Phosphoprotein</keyword>
<dbReference type="SUPFAM" id="SSF52172">
    <property type="entry name" value="CheY-like"/>
    <property type="match status" value="1"/>
</dbReference>
<dbReference type="PROSITE" id="PS50110">
    <property type="entry name" value="RESPONSE_REGULATORY"/>
    <property type="match status" value="1"/>
</dbReference>
<accession>A0A0C7G6J4</accession>
<evidence type="ECO:0000256" key="1">
    <source>
        <dbReference type="ARBA" id="ARBA00018672"/>
    </source>
</evidence>
<dbReference type="InterPro" id="IPR046947">
    <property type="entry name" value="LytR-like"/>
</dbReference>
<proteinExistence type="predicted"/>
<name>A0A0C7G6J4_PARSO</name>
<reference evidence="6 7" key="1">
    <citation type="submission" date="2015-01" db="EMBL/GenBank/DDBJ databases">
        <authorList>
            <person name="Aslett A.Martin."/>
            <person name="De Silva Nishadi"/>
        </authorList>
    </citation>
    <scope>NUCLEOTIDE SEQUENCE [LARGE SCALE GENOMIC DNA]</scope>
    <source>
        <strain evidence="6 7">R28058</strain>
    </source>
</reference>
<keyword evidence="6" id="KW-0238">DNA-binding</keyword>
<dbReference type="Proteomes" id="UP000049127">
    <property type="component" value="Unassembled WGS sequence"/>
</dbReference>
<dbReference type="OrthoDB" id="9802383at2"/>
<comment type="function">
    <text evidence="2">May play the central regulatory role in sporulation. It may be an element of the effector pathway responsible for the activation of sporulation genes in response to nutritional stress. Spo0A may act in concert with spo0H (a sigma factor) to control the expression of some genes that are critical to the sporulation process.</text>
</comment>
<feature type="modified residue" description="4-aspartylphosphate" evidence="3">
    <location>
        <position position="53"/>
    </location>
</feature>
<dbReference type="GO" id="GO:0003677">
    <property type="term" value="F:DNA binding"/>
    <property type="evidence" value="ECO:0007669"/>
    <property type="project" value="UniProtKB-KW"/>
</dbReference>
<evidence type="ECO:0000313" key="7">
    <source>
        <dbReference type="Proteomes" id="UP000049127"/>
    </source>
</evidence>
<dbReference type="PANTHER" id="PTHR37299">
    <property type="entry name" value="TRANSCRIPTIONAL REGULATOR-RELATED"/>
    <property type="match status" value="1"/>
</dbReference>
<dbReference type="AlphaFoldDB" id="A0A0C7G6J4"/>
<evidence type="ECO:0000313" key="6">
    <source>
        <dbReference type="EMBL" id="CEQ03310.1"/>
    </source>
</evidence>
<protein>
    <recommendedName>
        <fullName evidence="1">Stage 0 sporulation protein A homolog</fullName>
    </recommendedName>
</protein>
<dbReference type="SMART" id="SM00448">
    <property type="entry name" value="REC"/>
    <property type="match status" value="1"/>
</dbReference>